<keyword evidence="2 3" id="KW-0012">Acyltransferase</keyword>
<name>K0J7Z1_AMPXN</name>
<reference evidence="5 6" key="1">
    <citation type="submission" date="2011-01" db="EMBL/GenBank/DDBJ databases">
        <title>Whole genome sequence of Amphibacillus xylinus NBRC 15112.</title>
        <authorList>
            <person name="Nakazawa H."/>
            <person name="Katano Y."/>
            <person name="Nakamura S."/>
            <person name="Sasagawa M."/>
            <person name="Fukada J."/>
            <person name="Arai T."/>
            <person name="Sasakura N."/>
            <person name="Mochizuki D."/>
            <person name="Hosoyama A."/>
            <person name="Harada K."/>
            <person name="Horikawa H."/>
            <person name="Kato Y."/>
            <person name="Harada T."/>
            <person name="Sasaki K."/>
            <person name="Sekiguchi M."/>
            <person name="Hodoyama M."/>
            <person name="Nishiko R."/>
            <person name="Narita H."/>
            <person name="Hanamaki A."/>
            <person name="Hata C."/>
            <person name="Konno Y."/>
            <person name="Niimura Y."/>
            <person name="Yamazaki S."/>
            <person name="Fujita N."/>
        </authorList>
    </citation>
    <scope>NUCLEOTIDE SEQUENCE [LARGE SCALE GENOMIC DNA]</scope>
    <source>
        <strain evidence="6">ATCC 51415 / DSM 6626 / JCM 7361 / LMG 17667 / NBRC 15112 / Ep01</strain>
    </source>
</reference>
<sequence>MYVETWQGIFLDKKIRLIDQRNDEYKVWESFAVDDALAESIHKGDSGPIVRLWTHPNAVVLGIADSRLPHLLEASRWLKEQGYPPIVRNSGGLAVALDEGVLNLSLLINDQGSVGIHEGYEKMVSFMKALLADWTDQIKAFEVVGSYCPGDYDLSIDGKKFAGISQRRIRNGIAIQIYLSVTADHQSRARLIREFYQRGIQGEETRFNYPNVNPDVMEALETILNVPISVDDIVAKLVELLTNSGLEITNDQLTDAEKVTFMKRRELMLERNQKALGDLFEP</sequence>
<keyword evidence="1 3" id="KW-0808">Transferase</keyword>
<dbReference type="PROSITE" id="PS51733">
    <property type="entry name" value="BPL_LPL_CATALYTIC"/>
    <property type="match status" value="1"/>
</dbReference>
<evidence type="ECO:0000256" key="3">
    <source>
        <dbReference type="HAMAP-Rule" id="MF_02119"/>
    </source>
</evidence>
<dbReference type="EC" id="2.3.1.204" evidence="3"/>
<dbReference type="InterPro" id="IPR045864">
    <property type="entry name" value="aa-tRNA-synth_II/BPL/LPL"/>
</dbReference>
<evidence type="ECO:0000256" key="2">
    <source>
        <dbReference type="ARBA" id="ARBA00023315"/>
    </source>
</evidence>
<dbReference type="RefSeq" id="WP_015010794.1">
    <property type="nucleotide sequence ID" value="NC_018704.1"/>
</dbReference>
<dbReference type="GO" id="GO:0009249">
    <property type="term" value="P:protein lipoylation"/>
    <property type="evidence" value="ECO:0007669"/>
    <property type="project" value="UniProtKB-UniRule"/>
</dbReference>
<proteinExistence type="inferred from homology"/>
<dbReference type="InterPro" id="IPR024897">
    <property type="entry name" value="LipL"/>
</dbReference>
<gene>
    <name evidence="3" type="primary">lipL</name>
    <name evidence="5" type="ordered locus">AXY_20760</name>
</gene>
<dbReference type="PANTHER" id="PTHR43679">
    <property type="entry name" value="OCTANOYLTRANSFERASE LIPM-RELATED"/>
    <property type="match status" value="1"/>
</dbReference>
<dbReference type="EMBL" id="AP012050">
    <property type="protein sequence ID" value="BAM48208.1"/>
    <property type="molecule type" value="Genomic_DNA"/>
</dbReference>
<evidence type="ECO:0000313" key="5">
    <source>
        <dbReference type="EMBL" id="BAM48208.1"/>
    </source>
</evidence>
<dbReference type="eggNOG" id="COG0095">
    <property type="taxonomic scope" value="Bacteria"/>
</dbReference>
<comment type="catalytic activity">
    <reaction evidence="3">
        <text>N(6)-octanoyl-L-lysyl-[glycine-cleavage complex H protein] + L-lysyl-[lipoyl-carrier protein] = N(6)-octanoyl-L-lysyl-[lipoyl-carrier protein] + L-lysyl-[glycine-cleavage complex H protein]</text>
        <dbReference type="Rhea" id="RHEA:20213"/>
        <dbReference type="Rhea" id="RHEA-COMP:10500"/>
        <dbReference type="Rhea" id="RHEA-COMP:10501"/>
        <dbReference type="Rhea" id="RHEA-COMP:10503"/>
        <dbReference type="Rhea" id="RHEA-COMP:10504"/>
        <dbReference type="ChEBI" id="CHEBI:29969"/>
        <dbReference type="ChEBI" id="CHEBI:78809"/>
        <dbReference type="EC" id="2.3.1.204"/>
    </reaction>
</comment>
<dbReference type="STRING" id="698758.AXY_20760"/>
<accession>K0J7Z1</accession>
<evidence type="ECO:0000256" key="1">
    <source>
        <dbReference type="ARBA" id="ARBA00022679"/>
    </source>
</evidence>
<feature type="domain" description="BPL/LPL catalytic" evidence="4">
    <location>
        <begin position="44"/>
        <end position="228"/>
    </location>
</feature>
<dbReference type="KEGG" id="axl:AXY_20760"/>
<comment type="similarity">
    <text evidence="3">Belongs to the octanoyltransferase LipL family.</text>
</comment>
<dbReference type="PANTHER" id="PTHR43679:SF2">
    <property type="entry name" value="OCTANOYL-[GCVH]:PROTEIN N-OCTANOYLTRANSFERASE"/>
    <property type="match status" value="1"/>
</dbReference>
<protein>
    <recommendedName>
        <fullName evidence="3">Octanoyl-[GcvH]:protein N-octanoyltransferase</fullName>
        <ecNumber evidence="3">2.3.1.204</ecNumber>
    </recommendedName>
    <alternativeName>
        <fullName evidence="3">Octanoyl-[GcvH]:E2 amidotransferase</fullName>
    </alternativeName>
</protein>
<dbReference type="GO" id="GO:0009107">
    <property type="term" value="P:lipoate biosynthetic process"/>
    <property type="evidence" value="ECO:0007669"/>
    <property type="project" value="UniProtKB-UniRule"/>
</dbReference>
<dbReference type="InterPro" id="IPR050664">
    <property type="entry name" value="Octanoyltrans_LipM/LipL"/>
</dbReference>
<dbReference type="Pfam" id="PF21948">
    <property type="entry name" value="LplA-B_cat"/>
    <property type="match status" value="1"/>
</dbReference>
<dbReference type="HAMAP" id="MF_02119">
    <property type="entry name" value="LipL"/>
    <property type="match status" value="1"/>
</dbReference>
<dbReference type="OrthoDB" id="2080934at2"/>
<dbReference type="Gene3D" id="3.30.930.10">
    <property type="entry name" value="Bira Bifunctional Protein, Domain 2"/>
    <property type="match status" value="1"/>
</dbReference>
<comment type="pathway">
    <text evidence="3">Protein modification; protein lipoylation via endogenous pathway; protein N(6)-(lipoyl)lysine from octanoyl-[acyl-carrier-protein].</text>
</comment>
<comment type="function">
    <text evidence="3">Catalyzes the amidotransfer (transamidation) of the octanoyl moiety from octanoyl-GcvH to the lipoyl domain of the E2 subunit of lipoate-dependent enzymes.</text>
</comment>
<dbReference type="Proteomes" id="UP000006294">
    <property type="component" value="Chromosome"/>
</dbReference>
<keyword evidence="6" id="KW-1185">Reference proteome</keyword>
<organism evidence="5 6">
    <name type="scientific">Amphibacillus xylanus (strain ATCC 51415 / DSM 6626 / JCM 7361 / LMG 17667 / NBRC 15112 / Ep01)</name>
    <dbReference type="NCBI Taxonomy" id="698758"/>
    <lineage>
        <taxon>Bacteria</taxon>
        <taxon>Bacillati</taxon>
        <taxon>Bacillota</taxon>
        <taxon>Bacilli</taxon>
        <taxon>Bacillales</taxon>
        <taxon>Bacillaceae</taxon>
        <taxon>Amphibacillus</taxon>
    </lineage>
</organism>
<feature type="site" description="Lowers pKa of active site Cys" evidence="3">
    <location>
        <position position="160"/>
    </location>
</feature>
<comment type="miscellaneous">
    <text evidence="3">The reaction proceeds via a thioester-linked acyl-enzyme intermediate.</text>
</comment>
<dbReference type="PATRIC" id="fig|698758.3.peg.2082"/>
<dbReference type="CDD" id="cd16443">
    <property type="entry name" value="LplA"/>
    <property type="match status" value="1"/>
</dbReference>
<dbReference type="GO" id="GO:0033819">
    <property type="term" value="F:lipoyl(octanoyl) transferase activity"/>
    <property type="evidence" value="ECO:0007669"/>
    <property type="project" value="InterPro"/>
</dbReference>
<dbReference type="InterPro" id="IPR004143">
    <property type="entry name" value="BPL_LPL_catalytic"/>
</dbReference>
<evidence type="ECO:0000259" key="4">
    <source>
        <dbReference type="PROSITE" id="PS51733"/>
    </source>
</evidence>
<dbReference type="SUPFAM" id="SSF55681">
    <property type="entry name" value="Class II aaRS and biotin synthetases"/>
    <property type="match status" value="1"/>
</dbReference>
<dbReference type="AlphaFoldDB" id="K0J7Z1"/>
<dbReference type="HOGENOM" id="CLU_067270_0_0_9"/>
<evidence type="ECO:0000313" key="6">
    <source>
        <dbReference type="Proteomes" id="UP000006294"/>
    </source>
</evidence>
<feature type="active site" description="Acyl-thioester intermediate" evidence="3">
    <location>
        <position position="148"/>
    </location>
</feature>